<sequence>TEVHRLPIVELERLRYSIKISTSGAPKIRRFQGPIAPAAFDLRQGSCYAPEIVSLLLRESFHRGRVSTKMIKGGVCLP</sequence>
<dbReference type="AlphaFoldDB" id="A0A7R8ZT79"/>
<name>A0A7R8ZT79_9CRUS</name>
<protein>
    <submittedName>
        <fullName evidence="1">Uncharacterized protein</fullName>
    </submittedName>
</protein>
<accession>A0A7R8ZT79</accession>
<proteinExistence type="predicted"/>
<feature type="non-terminal residue" evidence="1">
    <location>
        <position position="1"/>
    </location>
</feature>
<reference evidence="1" key="1">
    <citation type="submission" date="2020-11" db="EMBL/GenBank/DDBJ databases">
        <authorList>
            <person name="Tran Van P."/>
        </authorList>
    </citation>
    <scope>NUCLEOTIDE SEQUENCE</scope>
</reference>
<evidence type="ECO:0000313" key="1">
    <source>
        <dbReference type="EMBL" id="CAD7235644.1"/>
    </source>
</evidence>
<dbReference type="EMBL" id="OB673937">
    <property type="protein sequence ID" value="CAD7235644.1"/>
    <property type="molecule type" value="Genomic_DNA"/>
</dbReference>
<gene>
    <name evidence="1" type="ORF">CTOB1V02_LOCUS13459</name>
</gene>
<organism evidence="1">
    <name type="scientific">Cyprideis torosa</name>
    <dbReference type="NCBI Taxonomy" id="163714"/>
    <lineage>
        <taxon>Eukaryota</taxon>
        <taxon>Metazoa</taxon>
        <taxon>Ecdysozoa</taxon>
        <taxon>Arthropoda</taxon>
        <taxon>Crustacea</taxon>
        <taxon>Oligostraca</taxon>
        <taxon>Ostracoda</taxon>
        <taxon>Podocopa</taxon>
        <taxon>Podocopida</taxon>
        <taxon>Cytherocopina</taxon>
        <taxon>Cytheroidea</taxon>
        <taxon>Cytherideidae</taxon>
        <taxon>Cyprideis</taxon>
    </lineage>
</organism>